<dbReference type="GO" id="GO:0005524">
    <property type="term" value="F:ATP binding"/>
    <property type="evidence" value="ECO:0007669"/>
    <property type="project" value="UniProtKB-KW"/>
</dbReference>
<dbReference type="GO" id="GO:0010142">
    <property type="term" value="P:farnesyl diphosphate biosynthetic process, mevalonate pathway"/>
    <property type="evidence" value="ECO:0007669"/>
    <property type="project" value="TreeGrafter"/>
</dbReference>
<dbReference type="Proteomes" id="UP000003980">
    <property type="component" value="Unassembled WGS sequence"/>
</dbReference>
<keyword evidence="10" id="KW-1185">Reference proteome</keyword>
<evidence type="ECO:0000313" key="9">
    <source>
        <dbReference type="EMBL" id="EHP68263.1"/>
    </source>
</evidence>
<evidence type="ECO:0000256" key="1">
    <source>
        <dbReference type="ARBA" id="ARBA00005017"/>
    </source>
</evidence>
<evidence type="ECO:0000256" key="3">
    <source>
        <dbReference type="ARBA" id="ARBA00022679"/>
    </source>
</evidence>
<dbReference type="PANTHER" id="PTHR31814:SF2">
    <property type="entry name" value="PHOSPHOMEVALONATE KINASE"/>
    <property type="match status" value="1"/>
</dbReference>
<dbReference type="EC" id="2.7.4.2" evidence="2"/>
<dbReference type="eggNOG" id="arCOG01032">
    <property type="taxonomic scope" value="Archaea"/>
</dbReference>
<dbReference type="Pfam" id="PF08544">
    <property type="entry name" value="GHMP_kinases_C"/>
    <property type="match status" value="1"/>
</dbReference>
<keyword evidence="3" id="KW-0808">Transferase</keyword>
<evidence type="ECO:0000259" key="7">
    <source>
        <dbReference type="Pfam" id="PF00288"/>
    </source>
</evidence>
<dbReference type="InterPro" id="IPR035102">
    <property type="entry name" value="Phosphomevalonate_kinase"/>
</dbReference>
<keyword evidence="4" id="KW-0547">Nucleotide-binding</keyword>
<proteinExistence type="predicted"/>
<dbReference type="UniPathway" id="UPA00057">
    <property type="reaction ID" value="UER00099"/>
</dbReference>
<dbReference type="GO" id="GO:0019287">
    <property type="term" value="P:isopentenyl diphosphate biosynthetic process, mevalonate pathway"/>
    <property type="evidence" value="ECO:0007669"/>
    <property type="project" value="UniProtKB-UniPathway"/>
</dbReference>
<protein>
    <recommendedName>
        <fullName evidence="2">phosphomevalonate kinase</fullName>
        <ecNumber evidence="2">2.7.4.2</ecNumber>
    </recommendedName>
</protein>
<evidence type="ECO:0000256" key="5">
    <source>
        <dbReference type="ARBA" id="ARBA00022777"/>
    </source>
</evidence>
<dbReference type="PANTHER" id="PTHR31814">
    <property type="match status" value="1"/>
</dbReference>
<dbReference type="HOGENOM" id="CLU_076270_0_0_2"/>
<dbReference type="PRINTS" id="PR00959">
    <property type="entry name" value="MEVGALKINASE"/>
</dbReference>
<evidence type="ECO:0000313" key="10">
    <source>
        <dbReference type="Proteomes" id="UP000003980"/>
    </source>
</evidence>
<dbReference type="Gene3D" id="3.30.70.890">
    <property type="entry name" value="GHMP kinase, C-terminal domain"/>
    <property type="match status" value="1"/>
</dbReference>
<dbReference type="RefSeq" id="WP_009074483.1">
    <property type="nucleotide sequence ID" value="NZ_JH597770.1"/>
</dbReference>
<comment type="pathway">
    <text evidence="1">Isoprenoid biosynthesis; isopentenyl diphosphate biosynthesis via mevalonate pathway; isopentenyl diphosphate from (R)-mevalonate: step 2/3.</text>
</comment>
<dbReference type="InterPro" id="IPR006204">
    <property type="entry name" value="GHMP_kinase_N_dom"/>
</dbReference>
<dbReference type="EMBL" id="JH597770">
    <property type="protein sequence ID" value="EHP68263.1"/>
    <property type="molecule type" value="Genomic_DNA"/>
</dbReference>
<feature type="domain" description="GHMP kinase N-terminal" evidence="7">
    <location>
        <begin position="57"/>
        <end position="148"/>
    </location>
</feature>
<reference evidence="9 10" key="1">
    <citation type="submission" date="2012-01" db="EMBL/GenBank/DDBJ databases">
        <title>Improved High-Quality Draft sequence of Metallosphaera yellowstonensis MK1.</title>
        <authorList>
            <consortium name="US DOE Joint Genome Institute"/>
            <person name="Lucas S."/>
            <person name="Han J."/>
            <person name="Cheng J.-F."/>
            <person name="Goodwin L."/>
            <person name="Pitluck S."/>
            <person name="Peters L."/>
            <person name="Teshima H."/>
            <person name="Detter J.C."/>
            <person name="Han C."/>
            <person name="Tapia R."/>
            <person name="Land M."/>
            <person name="Hauser L."/>
            <person name="Kyrpides N."/>
            <person name="Kozubal M."/>
            <person name="Macur R.E."/>
            <person name="Jay Z."/>
            <person name="Inskeep W."/>
            <person name="Woyke T."/>
        </authorList>
    </citation>
    <scope>NUCLEOTIDE SEQUENCE [LARGE SCALE GENOMIC DNA]</scope>
    <source>
        <strain evidence="9 10">MK1</strain>
    </source>
</reference>
<dbReference type="AlphaFoldDB" id="H2C7Y7"/>
<name>H2C7Y7_9CREN</name>
<evidence type="ECO:0000256" key="2">
    <source>
        <dbReference type="ARBA" id="ARBA00012958"/>
    </source>
</evidence>
<accession>H2C7Y7</accession>
<keyword evidence="5 9" id="KW-0418">Kinase</keyword>
<dbReference type="InterPro" id="IPR013750">
    <property type="entry name" value="GHMP_kinase_C_dom"/>
</dbReference>
<dbReference type="Gene3D" id="3.30.230.10">
    <property type="match status" value="1"/>
</dbReference>
<dbReference type="OrthoDB" id="36273at2157"/>
<gene>
    <name evidence="9" type="ORF">MetMK1DRAFT_00026860</name>
</gene>
<evidence type="ECO:0000256" key="6">
    <source>
        <dbReference type="ARBA" id="ARBA00022840"/>
    </source>
</evidence>
<dbReference type="NCBIfam" id="NF040957">
    <property type="entry name" value="Arch_PMK"/>
    <property type="match status" value="1"/>
</dbReference>
<dbReference type="SUPFAM" id="SSF54211">
    <property type="entry name" value="Ribosomal protein S5 domain 2-like"/>
    <property type="match status" value="1"/>
</dbReference>
<dbReference type="InterPro" id="IPR014721">
    <property type="entry name" value="Ribsml_uS5_D2-typ_fold_subgr"/>
</dbReference>
<dbReference type="InterPro" id="IPR020568">
    <property type="entry name" value="Ribosomal_Su5_D2-typ_SF"/>
</dbReference>
<sequence>MISAPGKILWIGSYSVVFGGISHVIAIDRRVTCESSRSTSMIFETSYGTFFEKGNDLIESVLEVLRTHYSEIPNLRVKLRNHPDFQVEGRKTGLGSSSAATVALVGCITLEVEGKLDIEKIYRFSQEANYMRQKGIGSGFDIAAAVYGSVIYRRFRDLNKMDSYVEPLRLPIGLRIILGFTGKSSGTVALVKKFIDSSNKVRFKELMEEIEADNEMAIKLLKMGRLDEATVHIRLARKNLNMLAEEVVGVELEGEEERKLMKMAEESGAIIALMPGAGGGDVIFALAEDKIDVIRKRWEERGLKTMEVKDDEGLRVEDGS</sequence>
<dbReference type="InterPro" id="IPR053661">
    <property type="entry name" value="GHMP_kinase"/>
</dbReference>
<feature type="domain" description="GHMP kinase C-terminal" evidence="8">
    <location>
        <begin position="235"/>
        <end position="301"/>
    </location>
</feature>
<dbReference type="GO" id="GO:0004631">
    <property type="term" value="F:phosphomevalonate kinase activity"/>
    <property type="evidence" value="ECO:0007669"/>
    <property type="project" value="UniProtKB-EC"/>
</dbReference>
<keyword evidence="6" id="KW-0067">ATP-binding</keyword>
<organism evidence="9 10">
    <name type="scientific">Metallosphaera yellowstonensis MK1</name>
    <dbReference type="NCBI Taxonomy" id="671065"/>
    <lineage>
        <taxon>Archaea</taxon>
        <taxon>Thermoproteota</taxon>
        <taxon>Thermoprotei</taxon>
        <taxon>Sulfolobales</taxon>
        <taxon>Sulfolobaceae</taxon>
        <taxon>Metallosphaera</taxon>
    </lineage>
</organism>
<dbReference type="STRING" id="671065.MetMK1DRAFT_00026860"/>
<evidence type="ECO:0000256" key="4">
    <source>
        <dbReference type="ARBA" id="ARBA00022741"/>
    </source>
</evidence>
<dbReference type="SUPFAM" id="SSF55060">
    <property type="entry name" value="GHMP Kinase, C-terminal domain"/>
    <property type="match status" value="1"/>
</dbReference>
<dbReference type="Pfam" id="PF00288">
    <property type="entry name" value="GHMP_kinases_N"/>
    <property type="match status" value="1"/>
</dbReference>
<evidence type="ECO:0000259" key="8">
    <source>
        <dbReference type="Pfam" id="PF08544"/>
    </source>
</evidence>
<dbReference type="InterPro" id="IPR036554">
    <property type="entry name" value="GHMP_kinase_C_sf"/>
</dbReference>